<comment type="caution">
    <text evidence="2">The sequence shown here is derived from an EMBL/GenBank/DDBJ whole genome shotgun (WGS) entry which is preliminary data.</text>
</comment>
<keyword evidence="3" id="KW-1185">Reference proteome</keyword>
<feature type="compositionally biased region" description="Polar residues" evidence="1">
    <location>
        <begin position="77"/>
        <end position="86"/>
    </location>
</feature>
<evidence type="ECO:0000313" key="3">
    <source>
        <dbReference type="Proteomes" id="UP001562425"/>
    </source>
</evidence>
<name>A0ABD1D435_CULPP</name>
<evidence type="ECO:0000256" key="1">
    <source>
        <dbReference type="SAM" id="MobiDB-lite"/>
    </source>
</evidence>
<feature type="region of interest" description="Disordered" evidence="1">
    <location>
        <begin position="206"/>
        <end position="236"/>
    </location>
</feature>
<evidence type="ECO:0000313" key="2">
    <source>
        <dbReference type="EMBL" id="KAL1394359.1"/>
    </source>
</evidence>
<sequence length="344" mass="37934">MVVIVIVLPPLSTSSYQSPPTRQNVPNQPNSAKPAESATAFEPIRTHRIISAATAASCHSPYRRSDDGAVSYVRLKFNQSQHQSPPAYQPWTPRSRRWRRQHHPTDSNNNNITLKSSTNNKNNNNSRTEQAPPKSPANLRYTSRVIISDDFSQVDIRADEGEVEAVSREEEIIKKRKTELTTTRQIETRIKRQLLLEDGKVIEDSGPIVSTNTTEDTDRQETVQTEHRTLGDPTEEEVTKSALDGAGNPVALEDGGTQKLVSDGGGGGGAVAEGSGKPKTISAIVARPDGLLRNTKEEVEVSREETKECTVMAERKHFGDFTDDMKVDRDGSLIVVSGRKELDI</sequence>
<feature type="compositionally biased region" description="Polar residues" evidence="1">
    <location>
        <begin position="13"/>
        <end position="31"/>
    </location>
</feature>
<accession>A0ABD1D435</accession>
<feature type="region of interest" description="Disordered" evidence="1">
    <location>
        <begin position="13"/>
        <end position="39"/>
    </location>
</feature>
<dbReference type="AlphaFoldDB" id="A0ABD1D435"/>
<protein>
    <submittedName>
        <fullName evidence="2">Uncharacterized protein</fullName>
    </submittedName>
</protein>
<dbReference type="EMBL" id="JBEHCU010007637">
    <property type="protein sequence ID" value="KAL1394359.1"/>
    <property type="molecule type" value="Genomic_DNA"/>
</dbReference>
<feature type="compositionally biased region" description="Low complexity" evidence="1">
    <location>
        <begin position="107"/>
        <end position="126"/>
    </location>
</feature>
<feature type="region of interest" description="Disordered" evidence="1">
    <location>
        <begin position="77"/>
        <end position="141"/>
    </location>
</feature>
<gene>
    <name evidence="2" type="ORF">pipiens_012012</name>
</gene>
<organism evidence="2 3">
    <name type="scientific">Culex pipiens pipiens</name>
    <name type="common">Northern house mosquito</name>
    <dbReference type="NCBI Taxonomy" id="38569"/>
    <lineage>
        <taxon>Eukaryota</taxon>
        <taxon>Metazoa</taxon>
        <taxon>Ecdysozoa</taxon>
        <taxon>Arthropoda</taxon>
        <taxon>Hexapoda</taxon>
        <taxon>Insecta</taxon>
        <taxon>Pterygota</taxon>
        <taxon>Neoptera</taxon>
        <taxon>Endopterygota</taxon>
        <taxon>Diptera</taxon>
        <taxon>Nematocera</taxon>
        <taxon>Culicoidea</taxon>
        <taxon>Culicidae</taxon>
        <taxon>Culicinae</taxon>
        <taxon>Culicini</taxon>
        <taxon>Culex</taxon>
        <taxon>Culex</taxon>
    </lineage>
</organism>
<reference evidence="2 3" key="1">
    <citation type="submission" date="2024-05" db="EMBL/GenBank/DDBJ databases">
        <title>Culex pipiens pipiens assembly and annotation.</title>
        <authorList>
            <person name="Alout H."/>
            <person name="Durand T."/>
        </authorList>
    </citation>
    <scope>NUCLEOTIDE SEQUENCE [LARGE SCALE GENOMIC DNA]</scope>
    <source>
        <strain evidence="2">HA-2024</strain>
        <tissue evidence="2">Whole body</tissue>
    </source>
</reference>
<proteinExistence type="predicted"/>
<dbReference type="Proteomes" id="UP001562425">
    <property type="component" value="Unassembled WGS sequence"/>
</dbReference>
<feature type="compositionally biased region" description="Basic and acidic residues" evidence="1">
    <location>
        <begin position="216"/>
        <end position="230"/>
    </location>
</feature>